<keyword evidence="2" id="KW-0408">Iron</keyword>
<dbReference type="PANTHER" id="PTHR13932">
    <property type="entry name" value="COPROPORPHYRINIGEN III OXIDASE"/>
    <property type="match status" value="1"/>
</dbReference>
<name>E8T5T2_THEA1</name>
<dbReference type="SFLD" id="SFLDF00288">
    <property type="entry name" value="HemN-like__clustered_with_nucl"/>
    <property type="match status" value="1"/>
</dbReference>
<reference evidence="4" key="1">
    <citation type="submission" date="2011-01" db="EMBL/GenBank/DDBJ databases">
        <title>Complete sequence of chromosome of Thermovibrio ammonificans HB-1.</title>
        <authorList>
            <consortium name="US DOE Joint Genome Institute"/>
            <person name="Lucas S."/>
            <person name="Copeland A."/>
            <person name="Lapidus A."/>
            <person name="Cheng J.-F."/>
            <person name="Goodwin L."/>
            <person name="Pitluck S."/>
            <person name="Davenport K."/>
            <person name="Detter J.C."/>
            <person name="Han C."/>
            <person name="Tapia R."/>
            <person name="Land M."/>
            <person name="Hauser L."/>
            <person name="Kyrpides N."/>
            <person name="Ivanova N."/>
            <person name="Ovchinnikova G."/>
            <person name="Vetriani C."/>
            <person name="Woyke T."/>
        </authorList>
    </citation>
    <scope>NUCLEOTIDE SEQUENCE [LARGE SCALE GENOMIC DNA]</scope>
    <source>
        <strain evidence="4">HB-1</strain>
    </source>
</reference>
<evidence type="ECO:0000256" key="2">
    <source>
        <dbReference type="RuleBase" id="RU364116"/>
    </source>
</evidence>
<dbReference type="Gene3D" id="3.80.30.20">
    <property type="entry name" value="tm_1862 like domain"/>
    <property type="match status" value="1"/>
</dbReference>
<dbReference type="KEGG" id="tam:Theam_1702"/>
<keyword evidence="2" id="KW-0963">Cytoplasm</keyword>
<dbReference type="GO" id="GO:0005737">
    <property type="term" value="C:cytoplasm"/>
    <property type="evidence" value="ECO:0007669"/>
    <property type="project" value="UniProtKB-SubCell"/>
</dbReference>
<comment type="similarity">
    <text evidence="1">Belongs to the anaerobic coproporphyrinogen-III oxidase family. HemW subfamily.</text>
</comment>
<keyword evidence="2" id="KW-0143">Chaperone</keyword>
<sequence length="376" mass="42296">MNRPFEALYVHVPFCRSKCFYCDFYSEAGRTKDGYVKLLLTELSLLQPELQQFPTVYFGGGTPSLMEPSFFETLLSRVGQFSEVTVEFNPEDATPQKLRALRELGVNRVSIGVQSLSDTTLKALRRRHTARQGLKAVEEALKVFNNVSVDLIYGVPGQRPEEFLRELETLLSLPVKHVSLYALTPYSETQLGRLVELGKVELPPEEQVEECYRLGAKLLEEKGLKRYEISNFALEGFRCKHNLHYWRLNNYLGIGPSAASFSDSRYRRNVSSLESYERKLAAGELPTAEEVKFSPDELKEVKLSFGLRLTEGVELEALGLKEWFQELLAADEAIGAMVEEGLLEFSGGRLRLGEKGVLTSNAVIATLLSKLPKSTP</sequence>
<keyword evidence="2" id="KW-0949">S-adenosyl-L-methionine</keyword>
<dbReference type="GO" id="GO:0004109">
    <property type="term" value="F:coproporphyrinogen oxidase activity"/>
    <property type="evidence" value="ECO:0007669"/>
    <property type="project" value="InterPro"/>
</dbReference>
<dbReference type="Proteomes" id="UP000006362">
    <property type="component" value="Chromosome"/>
</dbReference>
<keyword evidence="2" id="KW-0479">Metal-binding</keyword>
<dbReference type="InterPro" id="IPR006638">
    <property type="entry name" value="Elp3/MiaA/NifB-like_rSAM"/>
</dbReference>
<evidence type="ECO:0000256" key="1">
    <source>
        <dbReference type="ARBA" id="ARBA00006100"/>
    </source>
</evidence>
<dbReference type="SFLD" id="SFLDG01065">
    <property type="entry name" value="anaerobic_coproporphyrinogen-I"/>
    <property type="match status" value="2"/>
</dbReference>
<dbReference type="Pfam" id="PF04055">
    <property type="entry name" value="Radical_SAM"/>
    <property type="match status" value="1"/>
</dbReference>
<evidence type="ECO:0000313" key="5">
    <source>
        <dbReference type="Proteomes" id="UP000006362"/>
    </source>
</evidence>
<dbReference type="GO" id="GO:0046872">
    <property type="term" value="F:metal ion binding"/>
    <property type="evidence" value="ECO:0007669"/>
    <property type="project" value="UniProtKB-UniRule"/>
</dbReference>
<dbReference type="eggNOG" id="COG0635">
    <property type="taxonomic scope" value="Bacteria"/>
</dbReference>
<dbReference type="SUPFAM" id="SSF102114">
    <property type="entry name" value="Radical SAM enzymes"/>
    <property type="match status" value="1"/>
</dbReference>
<feature type="domain" description="Radical SAM core" evidence="3">
    <location>
        <begin position="1"/>
        <end position="225"/>
    </location>
</feature>
<dbReference type="InterPro" id="IPR007197">
    <property type="entry name" value="rSAM"/>
</dbReference>
<keyword evidence="2" id="KW-0411">Iron-sulfur</keyword>
<dbReference type="SMART" id="SM00729">
    <property type="entry name" value="Elp3"/>
    <property type="match status" value="1"/>
</dbReference>
<accession>E8T5T2</accession>
<dbReference type="Pfam" id="PF06969">
    <property type="entry name" value="HemN_C"/>
    <property type="match status" value="1"/>
</dbReference>
<organism evidence="4 5">
    <name type="scientific">Thermovibrio ammonificans (strain DSM 15698 / JCM 12110 / HB-1)</name>
    <dbReference type="NCBI Taxonomy" id="648996"/>
    <lineage>
        <taxon>Bacteria</taxon>
        <taxon>Pseudomonadati</taxon>
        <taxon>Aquificota</taxon>
        <taxon>Aquificia</taxon>
        <taxon>Desulfurobacteriales</taxon>
        <taxon>Desulfurobacteriaceae</taxon>
        <taxon>Thermovibrio</taxon>
    </lineage>
</organism>
<dbReference type="NCBIfam" id="TIGR00539">
    <property type="entry name" value="hemN_rel"/>
    <property type="match status" value="1"/>
</dbReference>
<dbReference type="GO" id="GO:0006779">
    <property type="term" value="P:porphyrin-containing compound biosynthetic process"/>
    <property type="evidence" value="ECO:0007669"/>
    <property type="project" value="InterPro"/>
</dbReference>
<dbReference type="HOGENOM" id="CLU_027579_0_1_0"/>
<dbReference type="GO" id="GO:0051539">
    <property type="term" value="F:4 iron, 4 sulfur cluster binding"/>
    <property type="evidence" value="ECO:0007669"/>
    <property type="project" value="UniProtKB-UniRule"/>
</dbReference>
<dbReference type="PANTHER" id="PTHR13932:SF5">
    <property type="entry name" value="RADICAL S-ADENOSYL METHIONINE DOMAIN-CONTAINING PROTEIN 1, MITOCHONDRIAL"/>
    <property type="match status" value="1"/>
</dbReference>
<comment type="function">
    <text evidence="2">Probably acts as a heme chaperone, transferring heme to an unknown acceptor. Binds one molecule of heme per monomer, possibly covalently. Binds 1 [4Fe-4S] cluster. The cluster is coordinated with 3 cysteines and an exchangeable S-adenosyl-L-methionine.</text>
</comment>
<dbReference type="EMBL" id="CP002444">
    <property type="protein sequence ID" value="ADU97658.1"/>
    <property type="molecule type" value="Genomic_DNA"/>
</dbReference>
<dbReference type="CDD" id="cd01335">
    <property type="entry name" value="Radical_SAM"/>
    <property type="match status" value="1"/>
</dbReference>
<dbReference type="InterPro" id="IPR034505">
    <property type="entry name" value="Coproporphyrinogen-III_oxidase"/>
</dbReference>
<dbReference type="InterPro" id="IPR023404">
    <property type="entry name" value="rSAM_horseshoe"/>
</dbReference>
<dbReference type="AlphaFoldDB" id="E8T5T2"/>
<dbReference type="SFLD" id="SFLDF00562">
    <property type="entry name" value="HemN-like__clustered_with_heat"/>
    <property type="match status" value="1"/>
</dbReference>
<gene>
    <name evidence="4" type="ordered locus">Theam_1702</name>
</gene>
<keyword evidence="5" id="KW-1185">Reference proteome</keyword>
<dbReference type="SFLD" id="SFLDS00029">
    <property type="entry name" value="Radical_SAM"/>
    <property type="match status" value="2"/>
</dbReference>
<dbReference type="RefSeq" id="WP_013538443.1">
    <property type="nucleotide sequence ID" value="NC_014926.1"/>
</dbReference>
<keyword evidence="2" id="KW-0349">Heme</keyword>
<comment type="subcellular location">
    <subcellularLocation>
        <location evidence="2">Cytoplasm</location>
    </subcellularLocation>
</comment>
<dbReference type="PROSITE" id="PS51918">
    <property type="entry name" value="RADICAL_SAM"/>
    <property type="match status" value="1"/>
</dbReference>
<dbReference type="InterPro" id="IPR058240">
    <property type="entry name" value="rSAM_sf"/>
</dbReference>
<dbReference type="STRING" id="648996.Theam_1702"/>
<evidence type="ECO:0000313" key="4">
    <source>
        <dbReference type="EMBL" id="ADU97658.1"/>
    </source>
</evidence>
<dbReference type="InterPro" id="IPR004559">
    <property type="entry name" value="HemW-like"/>
</dbReference>
<proteinExistence type="inferred from homology"/>
<evidence type="ECO:0000259" key="3">
    <source>
        <dbReference type="PROSITE" id="PS51918"/>
    </source>
</evidence>
<dbReference type="InterPro" id="IPR010723">
    <property type="entry name" value="HemN_C"/>
</dbReference>
<protein>
    <recommendedName>
        <fullName evidence="2">Heme chaperone HemW</fullName>
    </recommendedName>
</protein>
<keyword evidence="2" id="KW-0004">4Fe-4S</keyword>